<reference evidence="9" key="1">
    <citation type="submission" date="2015-02" db="EMBL/GenBank/DDBJ databases">
        <title>Draft Genome of Frankia sp. CpI1-S.</title>
        <authorList>
            <person name="Oshone R.T."/>
            <person name="Ngom M."/>
            <person name="Ghodhbane-Gtari F."/>
            <person name="Gtari M."/>
            <person name="Morris K."/>
            <person name="Thomas K."/>
            <person name="Sen A."/>
            <person name="Tisa L.S."/>
        </authorList>
    </citation>
    <scope>NUCLEOTIDE SEQUENCE [LARGE SCALE GENOMIC DNA]</scope>
    <source>
        <strain evidence="9">CpI1-S</strain>
    </source>
</reference>
<dbReference type="Pfam" id="PF14833">
    <property type="entry name" value="NAD_binding_11"/>
    <property type="match status" value="1"/>
</dbReference>
<dbReference type="EC" id="1.1.1.31" evidence="8"/>
<dbReference type="GO" id="GO:0051287">
    <property type="term" value="F:NAD binding"/>
    <property type="evidence" value="ECO:0007669"/>
    <property type="project" value="InterPro"/>
</dbReference>
<dbReference type="RefSeq" id="WP_052680928.1">
    <property type="nucleotide sequence ID" value="NZ_JYFN01000003.1"/>
</dbReference>
<evidence type="ECO:0000313" key="8">
    <source>
        <dbReference type="EMBL" id="KJE25108.1"/>
    </source>
</evidence>
<gene>
    <name evidence="8" type="ORF">FF36_00720</name>
</gene>
<evidence type="ECO:0000313" key="9">
    <source>
        <dbReference type="Proteomes" id="UP000032545"/>
    </source>
</evidence>
<keyword evidence="3" id="KW-0520">NAD</keyword>
<evidence type="ECO:0000256" key="2">
    <source>
        <dbReference type="ARBA" id="ARBA00023002"/>
    </source>
</evidence>
<dbReference type="Gene3D" id="1.10.1040.10">
    <property type="entry name" value="N-(1-d-carboxylethyl)-l-norvaline Dehydrogenase, domain 2"/>
    <property type="match status" value="1"/>
</dbReference>
<dbReference type="PANTHER" id="PTHR43060:SF15">
    <property type="entry name" value="3-HYDROXYISOBUTYRATE DEHYDROGENASE-LIKE 1, MITOCHONDRIAL-RELATED"/>
    <property type="match status" value="1"/>
</dbReference>
<dbReference type="InterPro" id="IPR015815">
    <property type="entry name" value="HIBADH-related"/>
</dbReference>
<dbReference type="InterPro" id="IPR008927">
    <property type="entry name" value="6-PGluconate_DH-like_C_sf"/>
</dbReference>
<comment type="similarity">
    <text evidence="1">Belongs to the HIBADH-related family.</text>
</comment>
<dbReference type="InterPro" id="IPR029154">
    <property type="entry name" value="HIBADH-like_NADP-bd"/>
</dbReference>
<evidence type="ECO:0000256" key="1">
    <source>
        <dbReference type="ARBA" id="ARBA00009080"/>
    </source>
</evidence>
<keyword evidence="9" id="KW-1185">Reference proteome</keyword>
<feature type="region of interest" description="Disordered" evidence="5">
    <location>
        <begin position="293"/>
        <end position="336"/>
    </location>
</feature>
<keyword evidence="2 8" id="KW-0560">Oxidoreductase</keyword>
<evidence type="ECO:0000259" key="6">
    <source>
        <dbReference type="Pfam" id="PF03446"/>
    </source>
</evidence>
<feature type="active site" evidence="4">
    <location>
        <position position="171"/>
    </location>
</feature>
<dbReference type="InterPro" id="IPR002204">
    <property type="entry name" value="3-OH-isobutyrate_DH-rel_CS"/>
</dbReference>
<dbReference type="PANTHER" id="PTHR43060">
    <property type="entry name" value="3-HYDROXYISOBUTYRATE DEHYDROGENASE-LIKE 1, MITOCHONDRIAL-RELATED"/>
    <property type="match status" value="1"/>
</dbReference>
<dbReference type="GO" id="GO:0016054">
    <property type="term" value="P:organic acid catabolic process"/>
    <property type="evidence" value="ECO:0007669"/>
    <property type="project" value="UniProtKB-ARBA"/>
</dbReference>
<dbReference type="Gene3D" id="3.40.50.720">
    <property type="entry name" value="NAD(P)-binding Rossmann-like Domain"/>
    <property type="match status" value="1"/>
</dbReference>
<accession>A0A0D8BLG2</accession>
<reference evidence="8 9" key="2">
    <citation type="journal article" date="2016" name="Genome Announc.">
        <title>Permanent Draft Genome Sequences for Two Variants of Frankia sp. Strain CpI1, the First Frankia Strain Isolated from Root Nodules of Comptonia peregrina.</title>
        <authorList>
            <person name="Oshone R."/>
            <person name="Hurst S.G.IV."/>
            <person name="Abebe-Akele F."/>
            <person name="Simpson S."/>
            <person name="Morris K."/>
            <person name="Thomas W.K."/>
            <person name="Tisa L.S."/>
        </authorList>
    </citation>
    <scope>NUCLEOTIDE SEQUENCE [LARGE SCALE GENOMIC DNA]</scope>
    <source>
        <strain evidence="9">CpI1-S</strain>
    </source>
</reference>
<feature type="compositionally biased region" description="Low complexity" evidence="5">
    <location>
        <begin position="293"/>
        <end position="324"/>
    </location>
</feature>
<evidence type="ECO:0000256" key="3">
    <source>
        <dbReference type="ARBA" id="ARBA00023027"/>
    </source>
</evidence>
<comment type="caution">
    <text evidence="8">The sequence shown here is derived from an EMBL/GenBank/DDBJ whole genome shotgun (WGS) entry which is preliminary data.</text>
</comment>
<dbReference type="InterPro" id="IPR006115">
    <property type="entry name" value="6PGDH_NADP-bd"/>
</dbReference>
<dbReference type="SUPFAM" id="SSF48179">
    <property type="entry name" value="6-phosphogluconate dehydrogenase C-terminal domain-like"/>
    <property type="match status" value="1"/>
</dbReference>
<dbReference type="InterPro" id="IPR036291">
    <property type="entry name" value="NAD(P)-bd_dom_sf"/>
</dbReference>
<organism evidence="8 9">
    <name type="scientific">Frankia torreyi</name>
    <dbReference type="NCBI Taxonomy" id="1856"/>
    <lineage>
        <taxon>Bacteria</taxon>
        <taxon>Bacillati</taxon>
        <taxon>Actinomycetota</taxon>
        <taxon>Actinomycetes</taxon>
        <taxon>Frankiales</taxon>
        <taxon>Frankiaceae</taxon>
        <taxon>Frankia</taxon>
    </lineage>
</organism>
<dbReference type="Proteomes" id="UP000032545">
    <property type="component" value="Unassembled WGS sequence"/>
</dbReference>
<dbReference type="AlphaFoldDB" id="A0A0D8BLG2"/>
<dbReference type="OrthoDB" id="3185659at2"/>
<dbReference type="PIRSF" id="PIRSF000103">
    <property type="entry name" value="HIBADH"/>
    <property type="match status" value="1"/>
</dbReference>
<evidence type="ECO:0000256" key="5">
    <source>
        <dbReference type="SAM" id="MobiDB-lite"/>
    </source>
</evidence>
<dbReference type="InterPro" id="IPR013328">
    <property type="entry name" value="6PGD_dom2"/>
</dbReference>
<dbReference type="Pfam" id="PF03446">
    <property type="entry name" value="NAD_binding_2"/>
    <property type="match status" value="1"/>
</dbReference>
<feature type="domain" description="3-hydroxyisobutyrate dehydrogenase-like NAD-binding" evidence="7">
    <location>
        <begin position="165"/>
        <end position="284"/>
    </location>
</feature>
<dbReference type="GO" id="GO:0050661">
    <property type="term" value="F:NADP binding"/>
    <property type="evidence" value="ECO:0007669"/>
    <property type="project" value="InterPro"/>
</dbReference>
<proteinExistence type="inferred from homology"/>
<feature type="domain" description="6-phosphogluconate dehydrogenase NADP-binding" evidence="6">
    <location>
        <begin position="2"/>
        <end position="162"/>
    </location>
</feature>
<sequence>MQVAFVGLGTMGFPMAGHLARAGFDTVVHNRTEATAARWSAAHPGRVAATPAQAAAGSDVVCVCVGADDDVRAVLLGPDGALGALAPGATIVDHTTTSAELAAEIAGQAAQVGVGFVDAPVSGGQAGAEAGRLSVMCGGAVDTVERVRPVLAAYGTTITHIGPVGTGQLTKMVNQILVAGAIEGAAEALNFAAAAGLDLDQVLPAVSGGAASSWYLTNRAATMIRDEFDFGFAVDWMRKDLRICLAEAARRGVPVPLTELAESDLAASQARGDGQLDATAVIRLRRLATAAQPTAAQPTAAAAQPTADTRAADVGGADVGGAEVSDAEVRGTASTG</sequence>
<protein>
    <submittedName>
        <fullName evidence="8">Beta-hydroxyacid dehydrogenase, 3-hydroxyisobutyrate dehydrogenase</fullName>
        <ecNumber evidence="8">1.1.1.31</ecNumber>
    </submittedName>
</protein>
<dbReference type="SUPFAM" id="SSF51735">
    <property type="entry name" value="NAD(P)-binding Rossmann-fold domains"/>
    <property type="match status" value="1"/>
</dbReference>
<evidence type="ECO:0000256" key="4">
    <source>
        <dbReference type="PIRSR" id="PIRSR000103-1"/>
    </source>
</evidence>
<dbReference type="EMBL" id="JYFN01000003">
    <property type="protein sequence ID" value="KJE25108.1"/>
    <property type="molecule type" value="Genomic_DNA"/>
</dbReference>
<name>A0A0D8BLG2_9ACTN</name>
<dbReference type="PATRIC" id="fig|1502723.3.peg.2338"/>
<evidence type="ECO:0000259" key="7">
    <source>
        <dbReference type="Pfam" id="PF14833"/>
    </source>
</evidence>
<dbReference type="PROSITE" id="PS00895">
    <property type="entry name" value="3_HYDROXYISOBUT_DH"/>
    <property type="match status" value="1"/>
</dbReference>
<dbReference type="GO" id="GO:0008442">
    <property type="term" value="F:3-hydroxyisobutyrate dehydrogenase activity"/>
    <property type="evidence" value="ECO:0007669"/>
    <property type="project" value="UniProtKB-EC"/>
</dbReference>